<dbReference type="GO" id="GO:0016787">
    <property type="term" value="F:hydrolase activity"/>
    <property type="evidence" value="ECO:0007669"/>
    <property type="project" value="InterPro"/>
</dbReference>
<sequence>MTRLLRDWQFSCIKRALEHFTVTPHFFCQATPGAGKTRMAAELASRLLEQDKIDLVLCFAPSCQVVEGFRSTFAAVLGKRLDGQIGAVGAAFTYQSMGYRDEGFWQLLDDFRVLAVFDEIHHCAGHDPLLSNAWGQQILHRIQDRAAFTLALSGTPWRSDDRAIALARYSTPEGHLICDYRYGLQEAIADGVCRSPRIVLLDNQKVKLTEELGTDSTVTMFPSIAKLLGESPVTYEELLRHDEVIERLLDLSCSKLDELRQIKSDAAGLVVATDVEHAQQIAQALAVRGEGCRIVTNKTPDAQQVINAFRQGVCRWIVAVGMISEGTDIPRLQVCCYLSRIRTELHYRQVLGRVLRRTGEPDDQAWLFMLAELTLQGFAERIADDLPDDLAVLNALQAPAFTPDARPGLIDAVGNLDGLDRNSGSDTDQTIAAVATNMISLGSGAADTSYQVSFSQHYRQQLLACF</sequence>
<dbReference type="EMBL" id="SWDV01000038">
    <property type="protein sequence ID" value="TLX71766.1"/>
    <property type="molecule type" value="Genomic_DNA"/>
</dbReference>
<dbReference type="PANTHER" id="PTHR47396">
    <property type="entry name" value="TYPE I RESTRICTION ENZYME ECOKI R PROTEIN"/>
    <property type="match status" value="1"/>
</dbReference>
<dbReference type="Pfam" id="PF00271">
    <property type="entry name" value="Helicase_C"/>
    <property type="match status" value="1"/>
</dbReference>
<dbReference type="PANTHER" id="PTHR47396:SF1">
    <property type="entry name" value="ATP-DEPENDENT HELICASE IRC3-RELATED"/>
    <property type="match status" value="1"/>
</dbReference>
<name>A0A5R9RCS1_9PSED</name>
<feature type="domain" description="Helicase C-terminal" evidence="1">
    <location>
        <begin position="258"/>
        <end position="356"/>
    </location>
</feature>
<dbReference type="AlphaFoldDB" id="A0A5R9RCS1"/>
<dbReference type="GO" id="GO:0005829">
    <property type="term" value="C:cytosol"/>
    <property type="evidence" value="ECO:0007669"/>
    <property type="project" value="TreeGrafter"/>
</dbReference>
<dbReference type="GO" id="GO:0005524">
    <property type="term" value="F:ATP binding"/>
    <property type="evidence" value="ECO:0007669"/>
    <property type="project" value="InterPro"/>
</dbReference>
<evidence type="ECO:0000313" key="3">
    <source>
        <dbReference type="EMBL" id="TLX71766.1"/>
    </source>
</evidence>
<dbReference type="InterPro" id="IPR050742">
    <property type="entry name" value="Helicase_Restrict-Modif_Enz"/>
</dbReference>
<dbReference type="Proteomes" id="UP000306635">
    <property type="component" value="Unassembled WGS sequence"/>
</dbReference>
<feature type="domain" description="Helicase/UvrB N-terminal" evidence="2">
    <location>
        <begin position="5"/>
        <end position="156"/>
    </location>
</feature>
<keyword evidence="4" id="KW-1185">Reference proteome</keyword>
<dbReference type="InterPro" id="IPR001650">
    <property type="entry name" value="Helicase_C-like"/>
</dbReference>
<dbReference type="InterPro" id="IPR006935">
    <property type="entry name" value="Helicase/UvrB_N"/>
</dbReference>
<dbReference type="InterPro" id="IPR027417">
    <property type="entry name" value="P-loop_NTPase"/>
</dbReference>
<dbReference type="RefSeq" id="WP_138525962.1">
    <property type="nucleotide sequence ID" value="NZ_SWDV01000038.1"/>
</dbReference>
<dbReference type="OrthoDB" id="5165890at2"/>
<protein>
    <submittedName>
        <fullName evidence="3">Diguanylate cyclase</fullName>
    </submittedName>
</protein>
<dbReference type="GO" id="GO:0003677">
    <property type="term" value="F:DNA binding"/>
    <property type="evidence" value="ECO:0007669"/>
    <property type="project" value="InterPro"/>
</dbReference>
<dbReference type="Gene3D" id="3.40.50.300">
    <property type="entry name" value="P-loop containing nucleotide triphosphate hydrolases"/>
    <property type="match status" value="2"/>
</dbReference>
<evidence type="ECO:0000259" key="2">
    <source>
        <dbReference type="Pfam" id="PF04851"/>
    </source>
</evidence>
<proteinExistence type="predicted"/>
<accession>A0A5R9RCS1</accession>
<gene>
    <name evidence="3" type="ORF">FAS41_24515</name>
</gene>
<organism evidence="3 4">
    <name type="scientific">Pseudomonas nicosulfuronedens</name>
    <dbReference type="NCBI Taxonomy" id="2571105"/>
    <lineage>
        <taxon>Bacteria</taxon>
        <taxon>Pseudomonadati</taxon>
        <taxon>Pseudomonadota</taxon>
        <taxon>Gammaproteobacteria</taxon>
        <taxon>Pseudomonadales</taxon>
        <taxon>Pseudomonadaceae</taxon>
        <taxon>Pseudomonas</taxon>
    </lineage>
</organism>
<comment type="caution">
    <text evidence="3">The sequence shown here is derived from an EMBL/GenBank/DDBJ whole genome shotgun (WGS) entry which is preliminary data.</text>
</comment>
<reference evidence="3 4" key="1">
    <citation type="submission" date="2019-04" db="EMBL/GenBank/DDBJ databases">
        <authorList>
            <person name="Li M."/>
        </authorList>
    </citation>
    <scope>NUCLEOTIDE SEQUENCE [LARGE SCALE GENOMIC DNA]</scope>
    <source>
        <strain evidence="3 4">LAM1902</strain>
    </source>
</reference>
<evidence type="ECO:0000313" key="4">
    <source>
        <dbReference type="Proteomes" id="UP000306635"/>
    </source>
</evidence>
<dbReference type="Pfam" id="PF04851">
    <property type="entry name" value="ResIII"/>
    <property type="match status" value="1"/>
</dbReference>
<evidence type="ECO:0000259" key="1">
    <source>
        <dbReference type="Pfam" id="PF00271"/>
    </source>
</evidence>
<dbReference type="SUPFAM" id="SSF52540">
    <property type="entry name" value="P-loop containing nucleoside triphosphate hydrolases"/>
    <property type="match status" value="1"/>
</dbReference>